<dbReference type="EMBL" id="BSRI01000001">
    <property type="protein sequence ID" value="GLV54206.1"/>
    <property type="molecule type" value="Genomic_DNA"/>
</dbReference>
<dbReference type="Pfam" id="PF03935">
    <property type="entry name" value="SKN1_KRE6_Sbg1"/>
    <property type="match status" value="1"/>
</dbReference>
<dbReference type="InterPro" id="IPR013320">
    <property type="entry name" value="ConA-like_dom_sf"/>
</dbReference>
<dbReference type="CDD" id="cd08023">
    <property type="entry name" value="GH16_laminarinase_like"/>
    <property type="match status" value="1"/>
</dbReference>
<keyword evidence="13" id="KW-1185">Reference proteome</keyword>
<evidence type="ECO:0000256" key="3">
    <source>
        <dbReference type="ARBA" id="ARBA00010962"/>
    </source>
</evidence>
<comment type="similarity">
    <text evidence="3">Belongs to the SKN1/KRE6 family.</text>
</comment>
<dbReference type="InterPro" id="IPR005629">
    <property type="entry name" value="Skn1/Kre6/Sbg1"/>
</dbReference>
<dbReference type="PROSITE" id="PS51762">
    <property type="entry name" value="GH16_2"/>
    <property type="match status" value="1"/>
</dbReference>
<evidence type="ECO:0000256" key="8">
    <source>
        <dbReference type="ARBA" id="ARBA00023180"/>
    </source>
</evidence>
<sequence length="462" mass="49946">MRTRIGTKQQLSHDVARSRRSWKHVIMAGMLVGGLISVLLATIAVQSPSAHAAVAAKHGSSPSLHLIWSDNFNGNTLDPSKWTADNEPSPRNNEQEYYTPSDVSVANGSLAIKTEKRSMGGLPYTSGFVHTWQKFSFTYGRVDVRAKVAPFSGAWPAAWLLGDGCGPSAGDPCNWPNAGSAENDFMEMFGKTTTNSVTLHYADPTTGATSSMGCGNVGPTNVDYSQSFHVFSTETSPGKTDWYIDNQLVCEKTYTPTLFNTPAYLILNTAICPSWCGVPIGDAQLPQSAYYDYVHVYSSAANGYKDVAAINAGSTDNVSGFAPDAHFSGTNSQAVTTYNSIDISGVKDPADVGMYQSNRVGPSFMYTFPNLKPDHTYRLRLHFAETYWTAAHQRQFNVLVSDGHHSRHVLTNFDVFAAAGGANKAVVRDFTVHTTSTGQIDVQFASGASDQPMVSGLELLNE</sequence>
<reference evidence="12 13" key="1">
    <citation type="submission" date="2023-02" db="EMBL/GenBank/DDBJ databases">
        <title>Dictyobacter halimunensis sp. nov., a new member of the class Ktedonobacteria from forest soil in a geothermal area.</title>
        <authorList>
            <person name="Rachmania M.K."/>
            <person name="Ningsih F."/>
            <person name="Sakai Y."/>
            <person name="Yabe S."/>
            <person name="Yokota A."/>
            <person name="Sjamsuridzal W."/>
        </authorList>
    </citation>
    <scope>NUCLEOTIDE SEQUENCE [LARGE SCALE GENOMIC DNA]</scope>
    <source>
        <strain evidence="12 13">S3.2.2.5</strain>
    </source>
</reference>
<evidence type="ECO:0000256" key="4">
    <source>
        <dbReference type="ARBA" id="ARBA00022692"/>
    </source>
</evidence>
<evidence type="ECO:0000256" key="1">
    <source>
        <dbReference type="ARBA" id="ARBA00004606"/>
    </source>
</evidence>
<dbReference type="InterPro" id="IPR021720">
    <property type="entry name" value="Malectin_dom"/>
</dbReference>
<evidence type="ECO:0000256" key="9">
    <source>
        <dbReference type="ARBA" id="ARBA00023316"/>
    </source>
</evidence>
<feature type="region of interest" description="Disordered" evidence="10">
    <location>
        <begin position="78"/>
        <end position="97"/>
    </location>
</feature>
<keyword evidence="7" id="KW-0472">Membrane</keyword>
<dbReference type="InterPro" id="IPR000757">
    <property type="entry name" value="Beta-glucanase-like"/>
</dbReference>
<keyword evidence="6" id="KW-1133">Transmembrane helix</keyword>
<comment type="caution">
    <text evidence="12">The sequence shown here is derived from an EMBL/GenBank/DDBJ whole genome shotgun (WGS) entry which is preliminary data.</text>
</comment>
<comment type="similarity">
    <text evidence="2">Belongs to the glycosyl hydrolase 16 family.</text>
</comment>
<dbReference type="InterPro" id="IPR050546">
    <property type="entry name" value="Glycosyl_Hydrlase_16"/>
</dbReference>
<organism evidence="12 13">
    <name type="scientific">Dictyobacter halimunensis</name>
    <dbReference type="NCBI Taxonomy" id="3026934"/>
    <lineage>
        <taxon>Bacteria</taxon>
        <taxon>Bacillati</taxon>
        <taxon>Chloroflexota</taxon>
        <taxon>Ktedonobacteria</taxon>
        <taxon>Ktedonobacterales</taxon>
        <taxon>Dictyobacteraceae</taxon>
        <taxon>Dictyobacter</taxon>
    </lineage>
</organism>
<comment type="subcellular location">
    <subcellularLocation>
        <location evidence="1">Membrane</location>
        <topology evidence="1">Single-pass type II membrane protein</topology>
    </subcellularLocation>
</comment>
<keyword evidence="4" id="KW-0812">Transmembrane</keyword>
<protein>
    <recommendedName>
        <fullName evidence="11">GH16 domain-containing protein</fullName>
    </recommendedName>
</protein>
<evidence type="ECO:0000256" key="2">
    <source>
        <dbReference type="ARBA" id="ARBA00006865"/>
    </source>
</evidence>
<dbReference type="Proteomes" id="UP001344906">
    <property type="component" value="Unassembled WGS sequence"/>
</dbReference>
<dbReference type="Gene3D" id="2.60.120.430">
    <property type="entry name" value="Galactose-binding lectin"/>
    <property type="match status" value="1"/>
</dbReference>
<dbReference type="Pfam" id="PF11721">
    <property type="entry name" value="Malectin"/>
    <property type="match status" value="1"/>
</dbReference>
<evidence type="ECO:0000259" key="11">
    <source>
        <dbReference type="PROSITE" id="PS51762"/>
    </source>
</evidence>
<evidence type="ECO:0000313" key="13">
    <source>
        <dbReference type="Proteomes" id="UP001344906"/>
    </source>
</evidence>
<evidence type="ECO:0000256" key="7">
    <source>
        <dbReference type="ARBA" id="ARBA00023136"/>
    </source>
</evidence>
<feature type="domain" description="GH16" evidence="11">
    <location>
        <begin position="54"/>
        <end position="302"/>
    </location>
</feature>
<accession>A0ABQ6FKM4</accession>
<keyword evidence="9" id="KW-0961">Cell wall biogenesis/degradation</keyword>
<evidence type="ECO:0000256" key="10">
    <source>
        <dbReference type="SAM" id="MobiDB-lite"/>
    </source>
</evidence>
<dbReference type="PANTHER" id="PTHR10963:SF55">
    <property type="entry name" value="GLYCOSIDE HYDROLASE FAMILY 16 PROTEIN"/>
    <property type="match status" value="1"/>
</dbReference>
<dbReference type="RefSeq" id="WP_338247911.1">
    <property type="nucleotide sequence ID" value="NZ_BSRI01000001.1"/>
</dbReference>
<gene>
    <name evidence="12" type="ORF">KDH_10540</name>
</gene>
<dbReference type="PANTHER" id="PTHR10963">
    <property type="entry name" value="GLYCOSYL HYDROLASE-RELATED"/>
    <property type="match status" value="1"/>
</dbReference>
<dbReference type="SUPFAM" id="SSF49899">
    <property type="entry name" value="Concanavalin A-like lectins/glucanases"/>
    <property type="match status" value="1"/>
</dbReference>
<evidence type="ECO:0000256" key="6">
    <source>
        <dbReference type="ARBA" id="ARBA00022989"/>
    </source>
</evidence>
<evidence type="ECO:0000313" key="12">
    <source>
        <dbReference type="EMBL" id="GLV54206.1"/>
    </source>
</evidence>
<proteinExistence type="inferred from homology"/>
<evidence type="ECO:0000256" key="5">
    <source>
        <dbReference type="ARBA" id="ARBA00022968"/>
    </source>
</evidence>
<keyword evidence="8" id="KW-0325">Glycoprotein</keyword>
<name>A0ABQ6FKM4_9CHLR</name>
<dbReference type="Gene3D" id="2.60.120.200">
    <property type="match status" value="1"/>
</dbReference>
<keyword evidence="5" id="KW-0735">Signal-anchor</keyword>